<comment type="subcellular location">
    <subcellularLocation>
        <location evidence="3">Cytoplasm</location>
    </subcellularLocation>
</comment>
<dbReference type="Pfam" id="PF02576">
    <property type="entry name" value="RimP_N"/>
    <property type="match status" value="1"/>
</dbReference>
<dbReference type="InterPro" id="IPR028989">
    <property type="entry name" value="RimP_N"/>
</dbReference>
<proteinExistence type="inferred from homology"/>
<protein>
    <recommendedName>
        <fullName evidence="3">Ribosome maturation factor RimP</fullName>
    </recommendedName>
</protein>
<dbReference type="OrthoDB" id="9805006at2"/>
<feature type="compositionally biased region" description="Acidic residues" evidence="4">
    <location>
        <begin position="164"/>
        <end position="185"/>
    </location>
</feature>
<evidence type="ECO:0000256" key="3">
    <source>
        <dbReference type="HAMAP-Rule" id="MF_01077"/>
    </source>
</evidence>
<dbReference type="GO" id="GO:0006412">
    <property type="term" value="P:translation"/>
    <property type="evidence" value="ECO:0007669"/>
    <property type="project" value="TreeGrafter"/>
</dbReference>
<dbReference type="FunFam" id="3.30.300.70:FF:000001">
    <property type="entry name" value="Ribosome maturation factor RimP"/>
    <property type="match status" value="1"/>
</dbReference>
<comment type="function">
    <text evidence="3">Required for maturation of 30S ribosomal subunits.</text>
</comment>
<dbReference type="Proteomes" id="UP000185678">
    <property type="component" value="Unassembled WGS sequence"/>
</dbReference>
<dbReference type="EMBL" id="FTOA01000002">
    <property type="protein sequence ID" value="SIS50716.1"/>
    <property type="molecule type" value="Genomic_DNA"/>
</dbReference>
<reference evidence="7 8" key="1">
    <citation type="submission" date="2017-01" db="EMBL/GenBank/DDBJ databases">
        <authorList>
            <person name="Mah S.A."/>
            <person name="Swanson W.J."/>
            <person name="Moy G.W."/>
            <person name="Vacquier V.D."/>
        </authorList>
    </citation>
    <scope>NUCLEOTIDE SEQUENCE [LARGE SCALE GENOMIC DNA]</scope>
    <source>
        <strain evidence="7 8">DSM 11589</strain>
    </source>
</reference>
<name>A0A1N7JNA0_9PROT</name>
<dbReference type="InterPro" id="IPR035956">
    <property type="entry name" value="RimP_N_sf"/>
</dbReference>
<dbReference type="InterPro" id="IPR028998">
    <property type="entry name" value="RimP_C"/>
</dbReference>
<dbReference type="PANTHER" id="PTHR33867:SF1">
    <property type="entry name" value="RIBOSOME MATURATION FACTOR RIMP"/>
    <property type="match status" value="1"/>
</dbReference>
<keyword evidence="8" id="KW-1185">Reference proteome</keyword>
<dbReference type="GO" id="GO:0005829">
    <property type="term" value="C:cytosol"/>
    <property type="evidence" value="ECO:0007669"/>
    <property type="project" value="TreeGrafter"/>
</dbReference>
<keyword evidence="1 3" id="KW-0963">Cytoplasm</keyword>
<dbReference type="CDD" id="cd01734">
    <property type="entry name" value="YlxS_C"/>
    <property type="match status" value="1"/>
</dbReference>
<dbReference type="SUPFAM" id="SSF74942">
    <property type="entry name" value="YhbC-like, C-terminal domain"/>
    <property type="match status" value="1"/>
</dbReference>
<feature type="region of interest" description="Disordered" evidence="4">
    <location>
        <begin position="160"/>
        <end position="191"/>
    </location>
</feature>
<evidence type="ECO:0000259" key="6">
    <source>
        <dbReference type="Pfam" id="PF17384"/>
    </source>
</evidence>
<keyword evidence="2 3" id="KW-0690">Ribosome biogenesis</keyword>
<dbReference type="SUPFAM" id="SSF75420">
    <property type="entry name" value="YhbC-like, N-terminal domain"/>
    <property type="match status" value="1"/>
</dbReference>
<evidence type="ECO:0000256" key="2">
    <source>
        <dbReference type="ARBA" id="ARBA00022517"/>
    </source>
</evidence>
<dbReference type="NCBIfam" id="NF000932">
    <property type="entry name" value="PRK00092.2-5"/>
    <property type="match status" value="1"/>
</dbReference>
<accession>A0A1N7JNA0</accession>
<dbReference type="Pfam" id="PF17384">
    <property type="entry name" value="DUF150_C"/>
    <property type="match status" value="1"/>
</dbReference>
<feature type="domain" description="Ribosome maturation factor RimP C-terminal" evidence="6">
    <location>
        <begin position="86"/>
        <end position="150"/>
    </location>
</feature>
<comment type="similarity">
    <text evidence="3">Belongs to the RimP family.</text>
</comment>
<dbReference type="InterPro" id="IPR003728">
    <property type="entry name" value="Ribosome_maturation_RimP"/>
</dbReference>
<dbReference type="RefSeq" id="WP_076399262.1">
    <property type="nucleotide sequence ID" value="NZ_FTOA01000002.1"/>
</dbReference>
<dbReference type="PANTHER" id="PTHR33867">
    <property type="entry name" value="RIBOSOME MATURATION FACTOR RIMP"/>
    <property type="match status" value="1"/>
</dbReference>
<gene>
    <name evidence="3" type="primary">rimP</name>
    <name evidence="7" type="ORF">SAMN05421779_102392</name>
</gene>
<evidence type="ECO:0000256" key="1">
    <source>
        <dbReference type="ARBA" id="ARBA00022490"/>
    </source>
</evidence>
<feature type="domain" description="Ribosome maturation factor RimP N-terminal" evidence="5">
    <location>
        <begin position="10"/>
        <end position="83"/>
    </location>
</feature>
<dbReference type="Gene3D" id="3.30.300.70">
    <property type="entry name" value="RimP-like superfamily, N-terminal"/>
    <property type="match status" value="1"/>
</dbReference>
<evidence type="ECO:0000256" key="4">
    <source>
        <dbReference type="SAM" id="MobiDB-lite"/>
    </source>
</evidence>
<organism evidence="7 8">
    <name type="scientific">Insolitispirillum peregrinum</name>
    <dbReference type="NCBI Taxonomy" id="80876"/>
    <lineage>
        <taxon>Bacteria</taxon>
        <taxon>Pseudomonadati</taxon>
        <taxon>Pseudomonadota</taxon>
        <taxon>Alphaproteobacteria</taxon>
        <taxon>Rhodospirillales</taxon>
        <taxon>Novispirillaceae</taxon>
        <taxon>Insolitispirillum</taxon>
    </lineage>
</organism>
<dbReference type="InterPro" id="IPR036847">
    <property type="entry name" value="RimP_C_sf"/>
</dbReference>
<dbReference type="AlphaFoldDB" id="A0A1N7JNA0"/>
<evidence type="ECO:0000259" key="5">
    <source>
        <dbReference type="Pfam" id="PF02576"/>
    </source>
</evidence>
<dbReference type="STRING" id="80876.SAMN05421779_102392"/>
<dbReference type="GO" id="GO:0000028">
    <property type="term" value="P:ribosomal small subunit assembly"/>
    <property type="evidence" value="ECO:0007669"/>
    <property type="project" value="TreeGrafter"/>
</dbReference>
<evidence type="ECO:0000313" key="7">
    <source>
        <dbReference type="EMBL" id="SIS50716.1"/>
    </source>
</evidence>
<evidence type="ECO:0000313" key="8">
    <source>
        <dbReference type="Proteomes" id="UP000185678"/>
    </source>
</evidence>
<sequence>MDLVDRLISIIEPTIDAMGYELVRVQIQGNRRQTVQVMADRKDGASMTVDDCSDISHAVSAALDVEDPIAGAYNLEISSPGIDRPLTRLKDFEAWAGFECKLEAKGLQDGRKRYAGKLLGLEGSDVLLLVDGETFRVPFDAVSKAKLVLTDELIAAVTQGADLTDPDGDDGDLGELPDGDIEPDNDNIIQD</sequence>
<dbReference type="HAMAP" id="MF_01077">
    <property type="entry name" value="RimP"/>
    <property type="match status" value="1"/>
</dbReference>